<dbReference type="EMBL" id="JAPFRF010000010">
    <property type="protein sequence ID" value="KAJ7320367.1"/>
    <property type="molecule type" value="Genomic_DNA"/>
</dbReference>
<dbReference type="GO" id="GO:0034080">
    <property type="term" value="P:CENP-A containing chromatin assembly"/>
    <property type="evidence" value="ECO:0007669"/>
    <property type="project" value="TreeGrafter"/>
</dbReference>
<dbReference type="PANTHER" id="PTHR15992">
    <property type="entry name" value="HOLLIDAY JUNCTION RECOGNITION PROTEIN"/>
    <property type="match status" value="1"/>
</dbReference>
<reference evidence="2" key="1">
    <citation type="journal article" date="2023" name="DNA Res.">
        <title>Chromosome-level genome assembly of Phrynocephalus forsythii using third-generation DNA sequencing and Hi-C analysis.</title>
        <authorList>
            <person name="Qi Y."/>
            <person name="Zhao W."/>
            <person name="Zhao Y."/>
            <person name="Niu C."/>
            <person name="Cao S."/>
            <person name="Zhang Y."/>
        </authorList>
    </citation>
    <scope>NUCLEOTIDE SEQUENCE</scope>
    <source>
        <tissue evidence="2">Muscle</tissue>
    </source>
</reference>
<sequence length="259" mass="28519">MGQGPPSPPPGSPLRGTRQAAAAAAAMDPRLKHSRLRFASVLSRIVEKYNFPFDDDLVVSIESLTYSTYDGPKVWGEESDLDCSDTLHQTFEEEQFTDSFGDAQPATEHKTNTELASIKRRLENIHIKENNPLVCYSGTPVKNKYRVQMDMLLGDGSSSAPEVVTIVGTRARNVHQWSPLQELDNNSSGCYPDVFEKQMPSTDEHSTLPALPPANSSVSSSADGIDKPQNISLWVARKMVSVAFWKCMSLQMSIVLGVM</sequence>
<feature type="compositionally biased region" description="Pro residues" evidence="1">
    <location>
        <begin position="1"/>
        <end position="12"/>
    </location>
</feature>
<dbReference type="OrthoDB" id="9948556at2759"/>
<proteinExistence type="predicted"/>
<protein>
    <submittedName>
        <fullName evidence="2">Uncharacterized protein</fullName>
    </submittedName>
</protein>
<keyword evidence="3" id="KW-1185">Reference proteome</keyword>
<organism evidence="2 3">
    <name type="scientific">Phrynocephalus forsythii</name>
    <dbReference type="NCBI Taxonomy" id="171643"/>
    <lineage>
        <taxon>Eukaryota</taxon>
        <taxon>Metazoa</taxon>
        <taxon>Chordata</taxon>
        <taxon>Craniata</taxon>
        <taxon>Vertebrata</taxon>
        <taxon>Euteleostomi</taxon>
        <taxon>Lepidosauria</taxon>
        <taxon>Squamata</taxon>
        <taxon>Bifurcata</taxon>
        <taxon>Unidentata</taxon>
        <taxon>Episquamata</taxon>
        <taxon>Toxicofera</taxon>
        <taxon>Iguania</taxon>
        <taxon>Acrodonta</taxon>
        <taxon>Agamidae</taxon>
        <taxon>Agaminae</taxon>
        <taxon>Phrynocephalus</taxon>
    </lineage>
</organism>
<feature type="region of interest" description="Disordered" evidence="1">
    <location>
        <begin position="200"/>
        <end position="223"/>
    </location>
</feature>
<evidence type="ECO:0000313" key="2">
    <source>
        <dbReference type="EMBL" id="KAJ7320367.1"/>
    </source>
</evidence>
<feature type="region of interest" description="Disordered" evidence="1">
    <location>
        <begin position="1"/>
        <end position="21"/>
    </location>
</feature>
<comment type="caution">
    <text evidence="2">The sequence shown here is derived from an EMBL/GenBank/DDBJ whole genome shotgun (WGS) entry which is preliminary data.</text>
</comment>
<accession>A0A9Q0XNU3</accession>
<evidence type="ECO:0000313" key="3">
    <source>
        <dbReference type="Proteomes" id="UP001142489"/>
    </source>
</evidence>
<dbReference type="AlphaFoldDB" id="A0A9Q0XNU3"/>
<gene>
    <name evidence="2" type="ORF">JRQ81_019878</name>
</gene>
<dbReference type="Proteomes" id="UP001142489">
    <property type="component" value="Unassembled WGS sequence"/>
</dbReference>
<name>A0A9Q0XNU3_9SAUR</name>
<dbReference type="PANTHER" id="PTHR15992:SF5">
    <property type="entry name" value="HOLLIDAY JUNCTION RECOGNITION PROTEIN"/>
    <property type="match status" value="1"/>
</dbReference>
<dbReference type="GO" id="GO:0042393">
    <property type="term" value="F:histone binding"/>
    <property type="evidence" value="ECO:0007669"/>
    <property type="project" value="TreeGrafter"/>
</dbReference>
<dbReference type="Gene3D" id="6.10.250.2320">
    <property type="match status" value="1"/>
</dbReference>
<evidence type="ECO:0000256" key="1">
    <source>
        <dbReference type="SAM" id="MobiDB-lite"/>
    </source>
</evidence>
<dbReference type="GO" id="GO:0000775">
    <property type="term" value="C:chromosome, centromeric region"/>
    <property type="evidence" value="ECO:0007669"/>
    <property type="project" value="TreeGrafter"/>
</dbReference>